<evidence type="ECO:0000313" key="1">
    <source>
        <dbReference type="EMBL" id="SUZ90968.1"/>
    </source>
</evidence>
<organism evidence="1">
    <name type="scientific">marine metagenome</name>
    <dbReference type="NCBI Taxonomy" id="408172"/>
    <lineage>
        <taxon>unclassified sequences</taxon>
        <taxon>metagenomes</taxon>
        <taxon>ecological metagenomes</taxon>
    </lineage>
</organism>
<dbReference type="AlphaFoldDB" id="A0A381RJ24"/>
<proteinExistence type="predicted"/>
<gene>
    <name evidence="1" type="ORF">METZ01_LOCUS43822</name>
</gene>
<accession>A0A381RJ24</accession>
<name>A0A381RJ24_9ZZZZ</name>
<reference evidence="1" key="1">
    <citation type="submission" date="2018-05" db="EMBL/GenBank/DDBJ databases">
        <authorList>
            <person name="Lanie J.A."/>
            <person name="Ng W.-L."/>
            <person name="Kazmierczak K.M."/>
            <person name="Andrzejewski T.M."/>
            <person name="Davidsen T.M."/>
            <person name="Wayne K.J."/>
            <person name="Tettelin H."/>
            <person name="Glass J.I."/>
            <person name="Rusch D."/>
            <person name="Podicherti R."/>
            <person name="Tsui H.-C.T."/>
            <person name="Winkler M.E."/>
        </authorList>
    </citation>
    <scope>NUCLEOTIDE SEQUENCE</scope>
</reference>
<protein>
    <submittedName>
        <fullName evidence="1">Uncharacterized protein</fullName>
    </submittedName>
</protein>
<dbReference type="EMBL" id="UINC01001938">
    <property type="protein sequence ID" value="SUZ90968.1"/>
    <property type="molecule type" value="Genomic_DNA"/>
</dbReference>
<sequence>MINTGYNFNILLNILRKNQPYNLIKS</sequence>